<dbReference type="Proteomes" id="UP000186917">
    <property type="component" value="Unassembled WGS sequence"/>
</dbReference>
<organism evidence="2 3">
    <name type="scientific">Filimonas lacunae</name>
    <dbReference type="NCBI Taxonomy" id="477680"/>
    <lineage>
        <taxon>Bacteria</taxon>
        <taxon>Pseudomonadati</taxon>
        <taxon>Bacteroidota</taxon>
        <taxon>Chitinophagia</taxon>
        <taxon>Chitinophagales</taxon>
        <taxon>Chitinophagaceae</taxon>
        <taxon>Filimonas</taxon>
    </lineage>
</organism>
<feature type="region of interest" description="Disordered" evidence="1">
    <location>
        <begin position="1"/>
        <end position="31"/>
    </location>
</feature>
<reference evidence="3" key="1">
    <citation type="submission" date="2017-01" db="EMBL/GenBank/DDBJ databases">
        <authorList>
            <person name="Varghese N."/>
            <person name="Submissions S."/>
        </authorList>
    </citation>
    <scope>NUCLEOTIDE SEQUENCE [LARGE SCALE GENOMIC DNA]</scope>
    <source>
        <strain evidence="3">DSM 21054</strain>
    </source>
</reference>
<proteinExistence type="predicted"/>
<dbReference type="AlphaFoldDB" id="A0A1N7NDB3"/>
<evidence type="ECO:0000256" key="1">
    <source>
        <dbReference type="SAM" id="MobiDB-lite"/>
    </source>
</evidence>
<gene>
    <name evidence="2" type="ORF">SAMN05421788_102356</name>
</gene>
<evidence type="ECO:0000313" key="3">
    <source>
        <dbReference type="Proteomes" id="UP000186917"/>
    </source>
</evidence>
<name>A0A1N7NDB3_9BACT</name>
<dbReference type="EMBL" id="FTOR01000002">
    <property type="protein sequence ID" value="SIS96344.1"/>
    <property type="molecule type" value="Genomic_DNA"/>
</dbReference>
<evidence type="ECO:0000313" key="2">
    <source>
        <dbReference type="EMBL" id="SIS96344.1"/>
    </source>
</evidence>
<keyword evidence="3" id="KW-1185">Reference proteome</keyword>
<feature type="compositionally biased region" description="Polar residues" evidence="1">
    <location>
        <begin position="1"/>
        <end position="11"/>
    </location>
</feature>
<accession>A0A1N7NDB3</accession>
<protein>
    <submittedName>
        <fullName evidence="2">Uncharacterized protein</fullName>
    </submittedName>
</protein>
<sequence length="31" mass="3379">MSFSAPFTNAQPIEVTPKKSPDIKGYPVVKT</sequence>